<organism evidence="1 2">
    <name type="scientific">Termititenax aidoneus</name>
    <dbReference type="NCBI Taxonomy" id="2218524"/>
    <lineage>
        <taxon>Bacteria</taxon>
        <taxon>Bacillati</taxon>
        <taxon>Candidatus Margulisiibacteriota</taxon>
        <taxon>Candidatus Termititenacia</taxon>
        <taxon>Candidatus Termititenacales</taxon>
        <taxon>Candidatus Termititenacaceae</taxon>
        <taxon>Candidatus Termititenax</taxon>
    </lineage>
</organism>
<gene>
    <name evidence="1" type="ORF">NO1_0485</name>
</gene>
<keyword evidence="2" id="KW-1185">Reference proteome</keyword>
<evidence type="ECO:0000313" key="1">
    <source>
        <dbReference type="EMBL" id="GBR73031.1"/>
    </source>
</evidence>
<name>A0A388TBE0_TERA1</name>
<protein>
    <submittedName>
        <fullName evidence="1">Uncharacterized protein</fullName>
    </submittedName>
</protein>
<comment type="caution">
    <text evidence="1">The sequence shown here is derived from an EMBL/GenBank/DDBJ whole genome shotgun (WGS) entry which is preliminary data.</text>
</comment>
<reference evidence="1 2" key="1">
    <citation type="journal article" date="2019" name="ISME J.">
        <title>Genome analyses of uncultured TG2/ZB3 bacteria in 'Margulisbacteria' specifically attached to ectosymbiotic spirochetes of protists in the termite gut.</title>
        <authorList>
            <person name="Utami Y.D."/>
            <person name="Kuwahara H."/>
            <person name="Igai K."/>
            <person name="Murakami T."/>
            <person name="Sugaya K."/>
            <person name="Morikawa T."/>
            <person name="Nagura Y."/>
            <person name="Yuki M."/>
            <person name="Deevong P."/>
            <person name="Inoue T."/>
            <person name="Kihara K."/>
            <person name="Lo N."/>
            <person name="Yamada A."/>
            <person name="Ohkuma M."/>
            <person name="Hongoh Y."/>
        </authorList>
    </citation>
    <scope>NUCLEOTIDE SEQUENCE [LARGE SCALE GENOMIC DNA]</scope>
    <source>
        <strain evidence="1">NkOx7-01</strain>
    </source>
</reference>
<evidence type="ECO:0000313" key="2">
    <source>
        <dbReference type="Proteomes" id="UP000269352"/>
    </source>
</evidence>
<sequence length="1748" mass="199626">MKRGKSAFQPGRAYPQVDISGYEELEFNTLEQSGDPQKYQNTAEYLGLPASVKVYDGLRHRRLIDLEGQINEKLYVRYKITQDPDLPQETDIYVEYDKFSVYFGKYDAALVNGDMFSLGKGIDGLHADYLDKDFELEAIYGEERSHEREFSFQGSGKREYSLGQTNIVEGTLKIRLNGNELSENDYRVDYFDGIIVFDKILSVLDKIEGTYEYLDPIEDFLPISSKIRLSGVQHRYKAYRGSEPIIITADALYQYEPALNEPVAAPPDALRAATSFAYQDGELNIAVQRGAEQAVYLHYLNERIPLQPAEDTGAWTLTMPLTQGGQEASLDYEFADYTLRQEYRLYLEKPDICDYRVSAGYQVLLPEGVVNFTRDKFTQNETLHFIFRASDSLPEKILVNFQNDAQELQLSNGEFVFDRRLLEETAGVKNFYLIFNHGAADEKARKVPFAVDYAPVETGVLEKIQLADFPVISFTEKVYFEGRLLTANQDYKLNYATGLLTFLRPLPADTYALKVEYVYNQTRAAQEIIKGRDSQGPYALAHSLLVPGSAVIMVNNLNMIEGVDYTLDPRTGALSFPRRINSVDAIQVNYRYFDSLLPAELQKKEQFTISSYYVQEQAKSAEGEGLESHTLSGGDLSVTSSYDAVSQNWLTLITISTKYLPITKFGEVQVDGSKVDILAKSEYNGRLVISGNYTDANRIKVSFDQGQAAQAPQIYFRNNAMLTEIVLDEITSFARPILYGSVVLEVRRKNDPFYIPLVQNRDYIMGRGSDLLSGYAGNGDALVSDNAEVWQRGIITFITGNAYTPYYAYNGFGPDDDFRLTYKISNAESTDPGDVLHQTYGTKFAYSPTDWLRADVEYNESRKRYQRASAQESVTSNGSGYAGQEINILNLLKNRSSAYNSLTNLEIVEDSEKVYINDRLQTKNDGYTLAYNGGVLRFHSGLALSPADIVRVDFSYYSSGVGEQEQFDEKAKAAKVDLRLRLGDTDISAGYVTVDSKYDPVGNQPASYPRGTEAKNIIINSKPLDRLTVYSRLEQQDTLAGVYDDETINRFRSTTYQNYSASYGFNTNDNIALAYNRTDVNEPAPSLTTASYLVDTRQQDYQMDLNVGPDAFRTGVFLRNAESFTDELDKDSPEKTFNRNARLTNFFRPLSNLTFSSSLARNIDEQHKAVFSYSESQAYSELVRYNPWTIDSSFEYAGADYLTEQQAAANTKTIGNDRKQVFNFSFRRPPEFSSKFFEEFYLHYDNTYASTATDLYQQMPNIARQQNFNGTLRPYDIISFSYDDRYNRGLLENHNRTDLYQENVYKFSRFYPTKYIGFLPADFLIVNKVEFTRRTNQNARDLGSGTTRRTYTLDHYNALLQSYALNPLDRLTLNLDFSSKMAERLSETLYQDGGLAAAESVEPEDTQTVKLNYALAEFSFLKNLNYTWQMDLAQRRINRRNTYQDGQVSVNRDDLDSGTSRMNLNYNYFTSFTNTHYLTMLEEFRRNTGDNSGTRYSYGQTDEINVRYDVPNTRLGLTYGFNRVFNKQFDISGEVIGKNTLIDRDYRGRLLRYDDTNRLAADYTPWQELVLDASMYFRHIAQNIQTGRRTPTYSNIHDEIGARSYEVGATYKPLADLSIRYGWRQNIFEQGRGTEERLTAKYTPLNFDFGELSYSYENLYTVGQGTNDPQQNDSLNTLSGFVQTTVVERDDIKVTNTLTFKLNKDISNVIIDNMIVDINLTRLHFWDRENSEYSYSLNAFYAKGTINF</sequence>
<dbReference type="Proteomes" id="UP000269352">
    <property type="component" value="Unassembled WGS sequence"/>
</dbReference>
<dbReference type="EMBL" id="BGZN01000005">
    <property type="protein sequence ID" value="GBR73031.1"/>
    <property type="molecule type" value="Genomic_DNA"/>
</dbReference>
<proteinExistence type="predicted"/>
<accession>A0A388TBE0</accession>